<evidence type="ECO:0000313" key="2">
    <source>
        <dbReference type="Proteomes" id="UP000593765"/>
    </source>
</evidence>
<dbReference type="KEGG" id="hbs:IPV69_21375"/>
<dbReference type="RefSeq" id="WP_206291758.1">
    <property type="nucleotide sequence ID" value="NZ_CP063458.1"/>
</dbReference>
<evidence type="ECO:0000313" key="1">
    <source>
        <dbReference type="EMBL" id="QOV88755.1"/>
    </source>
</evidence>
<protein>
    <submittedName>
        <fullName evidence="1">Uncharacterized protein</fullName>
    </submittedName>
</protein>
<name>A0A7M2WTA3_9BACT</name>
<dbReference type="Proteomes" id="UP000593765">
    <property type="component" value="Chromosome"/>
</dbReference>
<gene>
    <name evidence="1" type="ORF">IPV69_21375</name>
</gene>
<dbReference type="EMBL" id="CP063458">
    <property type="protein sequence ID" value="QOV88755.1"/>
    <property type="molecule type" value="Genomic_DNA"/>
</dbReference>
<proteinExistence type="predicted"/>
<dbReference type="AlphaFoldDB" id="A0A7M2WTA3"/>
<keyword evidence="2" id="KW-1185">Reference proteome</keyword>
<accession>A0A7M2WTA3</accession>
<sequence>MPSNNPLIIDPTVDLGKLLADLIGDTGGLQPLMGGYRIRVFHNGAFPWDSVFKTLLFRDFKIYVTNHKADIAIEAQP</sequence>
<reference evidence="1 2" key="1">
    <citation type="submission" date="2020-10" db="EMBL/GenBank/DDBJ databases">
        <title>Wide distribution of Phycisphaera-like planctomycetes from WD2101 soil group in peatlands and genome analysis of the first cultivated representative.</title>
        <authorList>
            <person name="Dedysh S.N."/>
            <person name="Beletsky A.V."/>
            <person name="Ivanova A."/>
            <person name="Kulichevskaya I.S."/>
            <person name="Suzina N.E."/>
            <person name="Philippov D.A."/>
            <person name="Rakitin A.L."/>
            <person name="Mardanov A.V."/>
            <person name="Ravin N.V."/>
        </authorList>
    </citation>
    <scope>NUCLEOTIDE SEQUENCE [LARGE SCALE GENOMIC DNA]</scope>
    <source>
        <strain evidence="1 2">M1803</strain>
    </source>
</reference>
<organism evidence="1 2">
    <name type="scientific">Humisphaera borealis</name>
    <dbReference type="NCBI Taxonomy" id="2807512"/>
    <lineage>
        <taxon>Bacteria</taxon>
        <taxon>Pseudomonadati</taxon>
        <taxon>Planctomycetota</taxon>
        <taxon>Phycisphaerae</taxon>
        <taxon>Tepidisphaerales</taxon>
        <taxon>Tepidisphaeraceae</taxon>
        <taxon>Humisphaera</taxon>
    </lineage>
</organism>